<accession>A0A846WQC0</accession>
<dbReference type="EMBL" id="JAAXPC010000008">
    <property type="protein sequence ID" value="NKY02933.1"/>
    <property type="molecule type" value="Genomic_DNA"/>
</dbReference>
<reference evidence="1 2" key="1">
    <citation type="submission" date="2020-04" db="EMBL/GenBank/DDBJ databases">
        <title>MicrobeNet Type strains.</title>
        <authorList>
            <person name="Nicholson A.C."/>
        </authorList>
    </citation>
    <scope>NUCLEOTIDE SEQUENCE [LARGE SCALE GENOMIC DNA]</scope>
    <source>
        <strain evidence="1 2">ATCC BAA-14</strain>
    </source>
</reference>
<dbReference type="Pfam" id="PF13469">
    <property type="entry name" value="Sulfotransfer_3"/>
    <property type="match status" value="1"/>
</dbReference>
<dbReference type="Gene3D" id="3.40.50.300">
    <property type="entry name" value="P-loop containing nucleotide triphosphate hydrolases"/>
    <property type="match status" value="1"/>
</dbReference>
<comment type="caution">
    <text evidence="1">The sequence shown here is derived from an EMBL/GenBank/DDBJ whole genome shotgun (WGS) entry which is preliminary data.</text>
</comment>
<dbReference type="InterPro" id="IPR052736">
    <property type="entry name" value="Stf3_sulfotransferase"/>
</dbReference>
<name>A0A846WQC0_9ACTN</name>
<evidence type="ECO:0000313" key="1">
    <source>
        <dbReference type="EMBL" id="NKY02933.1"/>
    </source>
</evidence>
<organism evidence="1 2">
    <name type="scientific">Gordonia polyisoprenivorans</name>
    <dbReference type="NCBI Taxonomy" id="84595"/>
    <lineage>
        <taxon>Bacteria</taxon>
        <taxon>Bacillati</taxon>
        <taxon>Actinomycetota</taxon>
        <taxon>Actinomycetes</taxon>
        <taxon>Mycobacteriales</taxon>
        <taxon>Gordoniaceae</taxon>
        <taxon>Gordonia</taxon>
    </lineage>
</organism>
<dbReference type="GO" id="GO:0016740">
    <property type="term" value="F:transferase activity"/>
    <property type="evidence" value="ECO:0007669"/>
    <property type="project" value="UniProtKB-KW"/>
</dbReference>
<dbReference type="AlphaFoldDB" id="A0A846WQC0"/>
<keyword evidence="1" id="KW-0808">Transferase</keyword>
<evidence type="ECO:0000313" key="2">
    <source>
        <dbReference type="Proteomes" id="UP000563898"/>
    </source>
</evidence>
<protein>
    <submittedName>
        <fullName evidence="1">Sulfotransferase</fullName>
    </submittedName>
</protein>
<dbReference type="PANTHER" id="PTHR36451">
    <property type="entry name" value="PAPS-DEPENDENT SULFOTRANSFERASE STF3"/>
    <property type="match status" value="1"/>
</dbReference>
<dbReference type="InterPro" id="IPR027417">
    <property type="entry name" value="P-loop_NTPase"/>
</dbReference>
<dbReference type="Proteomes" id="UP000563898">
    <property type="component" value="Unassembled WGS sequence"/>
</dbReference>
<dbReference type="PANTHER" id="PTHR36451:SF1">
    <property type="entry name" value="OMEGA-HYDROXY-BETA-DIHYDROMENAQUINONE-9 SULFOTRANSFERASE STF3"/>
    <property type="match status" value="1"/>
</dbReference>
<gene>
    <name evidence="1" type="ORF">HGA05_15290</name>
</gene>
<proteinExistence type="predicted"/>
<dbReference type="RefSeq" id="WP_006371717.1">
    <property type="nucleotide sequence ID" value="NZ_JAAXPC010000008.1"/>
</dbReference>
<dbReference type="SUPFAM" id="SSF52540">
    <property type="entry name" value="P-loop containing nucleoside triphosphate hydrolases"/>
    <property type="match status" value="1"/>
</dbReference>
<sequence>MSDGFVPFRRRGIRALNHVGAELVRRGLGPDLSADALRRRAEKSARRAWEADALTDEALDVLTRSIVDEANLSYFGALVIRARLHGLLTTRLRVAALLEAEPEVLDEPITPPIVIAGLQRSGTTMLHRLIGADPRVRAVQSWEVVHLLPSRWERAGERPRVRIAQTKLAELALRYLNPQFFAIHAVEADGPEEDVLLQEYSLLSQVPEAMLNVPAYAEWLARQDVRPSYEYLKVLLQVLARQDRRPHWVLKTPAHLEHLDTLLDVFPDAVIVNTHRDPVRTTASFSSMLAHGHSMFSDTVDAAAVARHWLRRNVDMTERALVVRQHHPDRFVDVRYDDLIADPMAQIDRIYAAAGLELDGPTRAAMYRHRQSHRQNAHGVHRYSLEEFGLTEDEVAAAYAHYREVMGI</sequence>